<dbReference type="OrthoDB" id="1644322at2"/>
<name>A0A0R1WSM9_9LACO</name>
<sequence length="61" mass="7066">MKIEKLSDEKLAQSFFNHDYHDRGIMKWNGFMISDHATKIKEVNKTAQQSTLPSNVEDLAK</sequence>
<gene>
    <name evidence="1" type="ORF">FC40_GL000465</name>
</gene>
<dbReference type="STRING" id="1423755.FC40_GL000465"/>
<evidence type="ECO:0000313" key="2">
    <source>
        <dbReference type="Proteomes" id="UP000051054"/>
    </source>
</evidence>
<protein>
    <recommendedName>
        <fullName evidence="3">DNA-directed RNA polymerase beta subunit</fullName>
    </recommendedName>
</protein>
<dbReference type="PATRIC" id="fig|1423755.3.peg.515"/>
<dbReference type="Proteomes" id="UP000051054">
    <property type="component" value="Unassembled WGS sequence"/>
</dbReference>
<dbReference type="AlphaFoldDB" id="A0A0R1WSM9"/>
<keyword evidence="2" id="KW-1185">Reference proteome</keyword>
<proteinExistence type="predicted"/>
<evidence type="ECO:0000313" key="1">
    <source>
        <dbReference type="EMBL" id="KRM19172.1"/>
    </source>
</evidence>
<evidence type="ECO:0008006" key="3">
    <source>
        <dbReference type="Google" id="ProtNLM"/>
    </source>
</evidence>
<accession>A0A0R1WSM9</accession>
<comment type="caution">
    <text evidence="1">The sequence shown here is derived from an EMBL/GenBank/DDBJ whole genome shotgun (WGS) entry which is preliminary data.</text>
</comment>
<dbReference type="EMBL" id="AZGD01000087">
    <property type="protein sequence ID" value="KRM19172.1"/>
    <property type="molecule type" value="Genomic_DNA"/>
</dbReference>
<dbReference type="RefSeq" id="WP_025022287.1">
    <property type="nucleotide sequence ID" value="NZ_AZGD01000087.1"/>
</dbReference>
<reference evidence="1 2" key="1">
    <citation type="journal article" date="2015" name="Genome Announc.">
        <title>Expanding the biotechnology potential of lactobacilli through comparative genomics of 213 strains and associated genera.</title>
        <authorList>
            <person name="Sun Z."/>
            <person name="Harris H.M."/>
            <person name="McCann A."/>
            <person name="Guo C."/>
            <person name="Argimon S."/>
            <person name="Zhang W."/>
            <person name="Yang X."/>
            <person name="Jeffery I.B."/>
            <person name="Cooney J.C."/>
            <person name="Kagawa T.F."/>
            <person name="Liu W."/>
            <person name="Song Y."/>
            <person name="Salvetti E."/>
            <person name="Wrobel A."/>
            <person name="Rasinkangas P."/>
            <person name="Parkhill J."/>
            <person name="Rea M.C."/>
            <person name="O'Sullivan O."/>
            <person name="Ritari J."/>
            <person name="Douillard F.P."/>
            <person name="Paul Ross R."/>
            <person name="Yang R."/>
            <person name="Briner A.E."/>
            <person name="Felis G.E."/>
            <person name="de Vos W.M."/>
            <person name="Barrangou R."/>
            <person name="Klaenhammer T.R."/>
            <person name="Caufield P.W."/>
            <person name="Cui Y."/>
            <person name="Zhang H."/>
            <person name="O'Toole P.W."/>
        </authorList>
    </citation>
    <scope>NUCLEOTIDE SEQUENCE [LARGE SCALE GENOMIC DNA]</scope>
    <source>
        <strain evidence="1 2">DSM 18933</strain>
    </source>
</reference>
<organism evidence="1 2">
    <name type="scientific">Ligilactobacillus hayakitensis DSM 18933 = JCM 14209</name>
    <dbReference type="NCBI Taxonomy" id="1423755"/>
    <lineage>
        <taxon>Bacteria</taxon>
        <taxon>Bacillati</taxon>
        <taxon>Bacillota</taxon>
        <taxon>Bacilli</taxon>
        <taxon>Lactobacillales</taxon>
        <taxon>Lactobacillaceae</taxon>
        <taxon>Ligilactobacillus</taxon>
    </lineage>
</organism>